<proteinExistence type="predicted"/>
<feature type="compositionally biased region" description="Polar residues" evidence="1">
    <location>
        <begin position="1"/>
        <end position="10"/>
    </location>
</feature>
<feature type="compositionally biased region" description="Polar residues" evidence="1">
    <location>
        <begin position="418"/>
        <end position="429"/>
    </location>
</feature>
<feature type="region of interest" description="Disordered" evidence="1">
    <location>
        <begin position="408"/>
        <end position="487"/>
    </location>
</feature>
<evidence type="ECO:0000313" key="4">
    <source>
        <dbReference type="Proteomes" id="UP000054498"/>
    </source>
</evidence>
<dbReference type="OrthoDB" id="10691941at2759"/>
<feature type="region of interest" description="Disordered" evidence="1">
    <location>
        <begin position="1"/>
        <end position="204"/>
    </location>
</feature>
<dbReference type="RefSeq" id="XP_013894867.1">
    <property type="nucleotide sequence ID" value="XM_014039413.1"/>
</dbReference>
<reference evidence="3 4" key="1">
    <citation type="journal article" date="2013" name="BMC Genomics">
        <title>Reconstruction of the lipid metabolism for the microalga Monoraphidium neglectum from its genome sequence reveals characteristics suitable for biofuel production.</title>
        <authorList>
            <person name="Bogen C."/>
            <person name="Al-Dilaimi A."/>
            <person name="Albersmeier A."/>
            <person name="Wichmann J."/>
            <person name="Grundmann M."/>
            <person name="Rupp O."/>
            <person name="Lauersen K.J."/>
            <person name="Blifernez-Klassen O."/>
            <person name="Kalinowski J."/>
            <person name="Goesmann A."/>
            <person name="Mussgnug J.H."/>
            <person name="Kruse O."/>
        </authorList>
    </citation>
    <scope>NUCLEOTIDE SEQUENCE [LARGE SCALE GENOMIC DNA]</scope>
    <source>
        <strain evidence="3 4">SAG 48.87</strain>
    </source>
</reference>
<dbReference type="AlphaFoldDB" id="A0A0D2J7S7"/>
<protein>
    <submittedName>
        <fullName evidence="3">Uncharacterized protein</fullName>
    </submittedName>
</protein>
<accession>A0A0D2J7S7</accession>
<evidence type="ECO:0000256" key="1">
    <source>
        <dbReference type="SAM" id="MobiDB-lite"/>
    </source>
</evidence>
<keyword evidence="2" id="KW-1133">Transmembrane helix</keyword>
<dbReference type="GeneID" id="25729446"/>
<feature type="compositionally biased region" description="Low complexity" evidence="1">
    <location>
        <begin position="437"/>
        <end position="451"/>
    </location>
</feature>
<keyword evidence="4" id="KW-1185">Reference proteome</keyword>
<feature type="transmembrane region" description="Helical" evidence="2">
    <location>
        <begin position="615"/>
        <end position="637"/>
    </location>
</feature>
<feature type="transmembrane region" description="Helical" evidence="2">
    <location>
        <begin position="286"/>
        <end position="307"/>
    </location>
</feature>
<dbReference type="EMBL" id="KK103291">
    <property type="protein sequence ID" value="KIY95847.1"/>
    <property type="molecule type" value="Genomic_DNA"/>
</dbReference>
<feature type="region of interest" description="Disordered" evidence="1">
    <location>
        <begin position="255"/>
        <end position="281"/>
    </location>
</feature>
<dbReference type="Proteomes" id="UP000054498">
    <property type="component" value="Unassembled WGS sequence"/>
</dbReference>
<feature type="compositionally biased region" description="Low complexity" evidence="1">
    <location>
        <begin position="135"/>
        <end position="147"/>
    </location>
</feature>
<evidence type="ECO:0000256" key="2">
    <source>
        <dbReference type="SAM" id="Phobius"/>
    </source>
</evidence>
<organism evidence="3 4">
    <name type="scientific">Monoraphidium neglectum</name>
    <dbReference type="NCBI Taxonomy" id="145388"/>
    <lineage>
        <taxon>Eukaryota</taxon>
        <taxon>Viridiplantae</taxon>
        <taxon>Chlorophyta</taxon>
        <taxon>core chlorophytes</taxon>
        <taxon>Chlorophyceae</taxon>
        <taxon>CS clade</taxon>
        <taxon>Sphaeropleales</taxon>
        <taxon>Selenastraceae</taxon>
        <taxon>Monoraphidium</taxon>
    </lineage>
</organism>
<feature type="compositionally biased region" description="Low complexity" evidence="1">
    <location>
        <begin position="50"/>
        <end position="94"/>
    </location>
</feature>
<feature type="compositionally biased region" description="Gly residues" evidence="1">
    <location>
        <begin position="38"/>
        <end position="49"/>
    </location>
</feature>
<dbReference type="KEGG" id="mng:MNEG_12116"/>
<gene>
    <name evidence="3" type="ORF">MNEG_12116</name>
</gene>
<sequence length="724" mass="72136">MTLGTPNHPSMQAAGKISAQAAVSGSSRLAPPQKGAGLYLGGGTPGDAGGPSLRAPANTPAADAPDNARARGAAGDQRRAAPASGGDAAGAALRLKGRAGGLSPATGSQVAASPESRGSVVSFGSHCTPAAGACSSPDPQRSPSPSRALDFAGATPQHAPGARASPATTPPPSKLANGSSRAAAADDTDARQADTGDTYAASGPSAPAGVILASPMGSSHPADLEQLLMSLAGDAGSLASVERLYGVGAAGGDVDAGRAAVRPGGGGGRGGPAADSGPRRGRGRRAAALLLLLAAAIAGALAAAWHADGLPAPSALLPQQCSAANARACADNYARFFSQPIETDDSADPLWQRAVRAARWYAHDWQQFVLEGRLPALEAGLPPPALRVPQELLLRAEHHVWARRLRASGAESGAPEQGESSPAGATSIESGVEDSADAAADASGHAQPPAAWDEPLDALQPASDVAAAAEQEQEQEQQASALSEVAQDEGIAGLTEQEGAEPEPEEPELPPVQRWLPVKLPGSCPVWAPLEPLAACFADCRPDALAAERAAALAVATSLEFLVYEARVSCASPWLVAAPKSACLEAAAWGPKAAKRAAAPAERGWGGLILQALRVVLATAGLLLLAAGLAGAGLMAAQHGPRHLLESVAPRLFGEKLGGRVAAVDEGLDEDDEPEAAPPADAATPAAKAVAAAAAAASALAAGARVLTPKFKVITCRGLGHEPG</sequence>
<keyword evidence="2" id="KW-0472">Membrane</keyword>
<keyword evidence="2" id="KW-0812">Transmembrane</keyword>
<evidence type="ECO:0000313" key="3">
    <source>
        <dbReference type="EMBL" id="KIY95847.1"/>
    </source>
</evidence>
<feature type="compositionally biased region" description="Low complexity" evidence="1">
    <location>
        <begin position="465"/>
        <end position="485"/>
    </location>
</feature>
<name>A0A0D2J7S7_9CHLO</name>